<protein>
    <submittedName>
        <fullName evidence="1">Uncharacterized protein</fullName>
    </submittedName>
</protein>
<evidence type="ECO:0000313" key="2">
    <source>
        <dbReference type="Proteomes" id="UP000199417"/>
    </source>
</evidence>
<proteinExistence type="predicted"/>
<dbReference type="AlphaFoldDB" id="A0A1G7D4R3"/>
<name>A0A1G7D4R3_9NOCA</name>
<sequence length="105" mass="11925">MTILIQVLEQGYPHGTPWQERRYQFVDSAHVVGMRLDGQSGVWLDMARHGESHQLALTPTPDDSIYFLLRIFDKIADCERQGGSWMIGHDGSDRDSIIATKFPLP</sequence>
<dbReference type="Proteomes" id="UP000199417">
    <property type="component" value="Unassembled WGS sequence"/>
</dbReference>
<keyword evidence="2" id="KW-1185">Reference proteome</keyword>
<dbReference type="STRING" id="168276.SAMN05444580_11824"/>
<accession>A0A1G7D4R3</accession>
<organism evidence="1 2">
    <name type="scientific">Rhodococcus tukisamuensis</name>
    <dbReference type="NCBI Taxonomy" id="168276"/>
    <lineage>
        <taxon>Bacteria</taxon>
        <taxon>Bacillati</taxon>
        <taxon>Actinomycetota</taxon>
        <taxon>Actinomycetes</taxon>
        <taxon>Mycobacteriales</taxon>
        <taxon>Nocardiaceae</taxon>
        <taxon>Rhodococcus</taxon>
    </lineage>
</organism>
<dbReference type="EMBL" id="FNAB01000018">
    <property type="protein sequence ID" value="SDE46654.1"/>
    <property type="molecule type" value="Genomic_DNA"/>
</dbReference>
<reference evidence="1 2" key="1">
    <citation type="submission" date="2016-10" db="EMBL/GenBank/DDBJ databases">
        <authorList>
            <person name="de Groot N.N."/>
        </authorList>
    </citation>
    <scope>NUCLEOTIDE SEQUENCE [LARGE SCALE GENOMIC DNA]</scope>
    <source>
        <strain evidence="1 2">JCM 11308</strain>
    </source>
</reference>
<dbReference type="RefSeq" id="WP_072846472.1">
    <property type="nucleotide sequence ID" value="NZ_FNAB01000018.1"/>
</dbReference>
<evidence type="ECO:0000313" key="1">
    <source>
        <dbReference type="EMBL" id="SDE46654.1"/>
    </source>
</evidence>
<gene>
    <name evidence="1" type="ORF">SAMN05444580_11824</name>
</gene>